<dbReference type="Pfam" id="PF00069">
    <property type="entry name" value="Pkinase"/>
    <property type="match status" value="1"/>
</dbReference>
<evidence type="ECO:0000313" key="8">
    <source>
        <dbReference type="EMBL" id="CAI2363216.1"/>
    </source>
</evidence>
<protein>
    <recommendedName>
        <fullName evidence="4">Cyclin-dependent kinase 2 homolog</fullName>
    </recommendedName>
    <alternativeName>
        <fullName evidence="5">Cell division control protein 2 homolog</fullName>
    </alternativeName>
    <alternativeName>
        <fullName evidence="6">cdc2-related kinase 2</fullName>
    </alternativeName>
</protein>
<dbReference type="PROSITE" id="PS50011">
    <property type="entry name" value="PROTEIN_KINASE_DOM"/>
    <property type="match status" value="1"/>
</dbReference>
<gene>
    <name evidence="8" type="ORF">ECRASSUSDP1_LOCUS4546</name>
</gene>
<reference evidence="8" key="1">
    <citation type="submission" date="2023-07" db="EMBL/GenBank/DDBJ databases">
        <authorList>
            <consortium name="AG Swart"/>
            <person name="Singh M."/>
            <person name="Singh A."/>
            <person name="Seah K."/>
            <person name="Emmerich C."/>
        </authorList>
    </citation>
    <scope>NUCLEOTIDE SEQUENCE</scope>
    <source>
        <strain evidence="8">DP1</strain>
    </source>
</reference>
<dbReference type="SMART" id="SM00220">
    <property type="entry name" value="S_TKc"/>
    <property type="match status" value="1"/>
</dbReference>
<keyword evidence="1" id="KW-0547">Nucleotide-binding</keyword>
<evidence type="ECO:0000256" key="1">
    <source>
        <dbReference type="ARBA" id="ARBA00022741"/>
    </source>
</evidence>
<dbReference type="GO" id="GO:0005524">
    <property type="term" value="F:ATP binding"/>
    <property type="evidence" value="ECO:0007669"/>
    <property type="project" value="UniProtKB-KW"/>
</dbReference>
<dbReference type="EMBL" id="CAMPGE010004370">
    <property type="protein sequence ID" value="CAI2363216.1"/>
    <property type="molecule type" value="Genomic_DNA"/>
</dbReference>
<accession>A0AAD1U705</accession>
<feature type="domain" description="Protein kinase" evidence="7">
    <location>
        <begin position="1"/>
        <end position="258"/>
    </location>
</feature>
<evidence type="ECO:0000313" key="9">
    <source>
        <dbReference type="Proteomes" id="UP001295684"/>
    </source>
</evidence>
<evidence type="ECO:0000256" key="3">
    <source>
        <dbReference type="ARBA" id="ARBA00038543"/>
    </source>
</evidence>
<sequence length="258" mass="29522">MTSEKAATAQSNKFKKRFVSPKACKSEPEVSILPCVLHYNIVKVRQIVYHKHKLYIAMDCAMDTLEDVFETVRVGTRVRFTDERIRGYMMDIMEGVHAIHSKLYMHCDINPENILRFDNKRLKIGDFGSAQVIANEERLHSYEGARSYRAPELTLGSLSYTEAVDIFACGCILAEFFLLEPIFQAKTSKEIFMAQCKILGTPSEEDWPEGYILADSDDFDIPYYPRNEPVADRLMALIPEISPQCADLLSKMLEFNPK</sequence>
<keyword evidence="2" id="KW-0067">ATP-binding</keyword>
<dbReference type="SUPFAM" id="SSF56112">
    <property type="entry name" value="Protein kinase-like (PK-like)"/>
    <property type="match status" value="1"/>
</dbReference>
<keyword evidence="9" id="KW-1185">Reference proteome</keyword>
<dbReference type="InterPro" id="IPR000719">
    <property type="entry name" value="Prot_kinase_dom"/>
</dbReference>
<evidence type="ECO:0000256" key="6">
    <source>
        <dbReference type="ARBA" id="ARBA00042858"/>
    </source>
</evidence>
<dbReference type="AlphaFoldDB" id="A0AAD1U705"/>
<evidence type="ECO:0000256" key="4">
    <source>
        <dbReference type="ARBA" id="ARBA00039612"/>
    </source>
</evidence>
<comment type="caution">
    <text evidence="8">The sequence shown here is derived from an EMBL/GenBank/DDBJ whole genome shotgun (WGS) entry which is preliminary data.</text>
</comment>
<evidence type="ECO:0000259" key="7">
    <source>
        <dbReference type="PROSITE" id="PS50011"/>
    </source>
</evidence>
<evidence type="ECO:0000256" key="2">
    <source>
        <dbReference type="ARBA" id="ARBA00022840"/>
    </source>
</evidence>
<proteinExistence type="predicted"/>
<name>A0AAD1U705_EUPCR</name>
<dbReference type="PANTHER" id="PTHR24056">
    <property type="entry name" value="CELL DIVISION PROTEIN KINASE"/>
    <property type="match status" value="1"/>
</dbReference>
<dbReference type="InterPro" id="IPR011009">
    <property type="entry name" value="Kinase-like_dom_sf"/>
</dbReference>
<dbReference type="Gene3D" id="3.30.200.20">
    <property type="entry name" value="Phosphorylase Kinase, domain 1"/>
    <property type="match status" value="1"/>
</dbReference>
<dbReference type="InterPro" id="IPR050108">
    <property type="entry name" value="CDK"/>
</dbReference>
<dbReference type="GO" id="GO:0004674">
    <property type="term" value="F:protein serine/threonine kinase activity"/>
    <property type="evidence" value="ECO:0007669"/>
    <property type="project" value="TreeGrafter"/>
</dbReference>
<organism evidence="8 9">
    <name type="scientific">Euplotes crassus</name>
    <dbReference type="NCBI Taxonomy" id="5936"/>
    <lineage>
        <taxon>Eukaryota</taxon>
        <taxon>Sar</taxon>
        <taxon>Alveolata</taxon>
        <taxon>Ciliophora</taxon>
        <taxon>Intramacronucleata</taxon>
        <taxon>Spirotrichea</taxon>
        <taxon>Hypotrichia</taxon>
        <taxon>Euplotida</taxon>
        <taxon>Euplotidae</taxon>
        <taxon>Moneuplotes</taxon>
    </lineage>
</organism>
<dbReference type="Gene3D" id="1.10.510.10">
    <property type="entry name" value="Transferase(Phosphotransferase) domain 1"/>
    <property type="match status" value="1"/>
</dbReference>
<comment type="subunit">
    <text evidence="3">May form a complex composed of at least the catalytic subunit CRK2 and a cyclin.</text>
</comment>
<dbReference type="GO" id="GO:0005634">
    <property type="term" value="C:nucleus"/>
    <property type="evidence" value="ECO:0007669"/>
    <property type="project" value="TreeGrafter"/>
</dbReference>
<evidence type="ECO:0000256" key="5">
    <source>
        <dbReference type="ARBA" id="ARBA00041902"/>
    </source>
</evidence>
<dbReference type="Proteomes" id="UP001295684">
    <property type="component" value="Unassembled WGS sequence"/>
</dbReference>